<evidence type="ECO:0000256" key="3">
    <source>
        <dbReference type="ARBA" id="ARBA00023002"/>
    </source>
</evidence>
<dbReference type="InterPro" id="IPR013154">
    <property type="entry name" value="ADH-like_N"/>
</dbReference>
<reference evidence="6 7" key="1">
    <citation type="journal article" date="2014" name="Int. J. Syst. Evol. Microbiol.">
        <title>Complete genome sequence of Corynebacterium casei LMG S-19264T (=DSM 44701T), isolated from a smear-ripened cheese.</title>
        <authorList>
            <consortium name="US DOE Joint Genome Institute (JGI-PGF)"/>
            <person name="Walter F."/>
            <person name="Albersmeier A."/>
            <person name="Kalinowski J."/>
            <person name="Ruckert C."/>
        </authorList>
    </citation>
    <scope>NUCLEOTIDE SEQUENCE [LARGE SCALE GENOMIC DNA]</scope>
    <source>
        <strain evidence="6 7">CGMCC 1.16330</strain>
    </source>
</reference>
<comment type="similarity">
    <text evidence="4">Belongs to the zinc-containing alcohol dehydrogenase family.</text>
</comment>
<comment type="cofactor">
    <cofactor evidence="4">
        <name>Zn(2+)</name>
        <dbReference type="ChEBI" id="CHEBI:29105"/>
    </cofactor>
</comment>
<comment type="caution">
    <text evidence="6">The sequence shown here is derived from an EMBL/GenBank/DDBJ whole genome shotgun (WGS) entry which is preliminary data.</text>
</comment>
<proteinExistence type="inferred from homology"/>
<dbReference type="AlphaFoldDB" id="A0A8J2ZBQ8"/>
<dbReference type="Gene3D" id="3.90.180.10">
    <property type="entry name" value="Medium-chain alcohol dehydrogenases, catalytic domain"/>
    <property type="match status" value="1"/>
</dbReference>
<dbReference type="InterPro" id="IPR020843">
    <property type="entry name" value="ER"/>
</dbReference>
<organism evidence="6 7">
    <name type="scientific">Caldovatus sediminis</name>
    <dbReference type="NCBI Taxonomy" id="2041189"/>
    <lineage>
        <taxon>Bacteria</taxon>
        <taxon>Pseudomonadati</taxon>
        <taxon>Pseudomonadota</taxon>
        <taxon>Alphaproteobacteria</taxon>
        <taxon>Acetobacterales</taxon>
        <taxon>Roseomonadaceae</taxon>
        <taxon>Caldovatus</taxon>
    </lineage>
</organism>
<dbReference type="Pfam" id="PF00107">
    <property type="entry name" value="ADH_zinc_N"/>
    <property type="match status" value="1"/>
</dbReference>
<dbReference type="EMBL" id="BMKS01000005">
    <property type="protein sequence ID" value="GGG33062.1"/>
    <property type="molecule type" value="Genomic_DNA"/>
</dbReference>
<accession>A0A8J2ZBQ8</accession>
<dbReference type="SUPFAM" id="SSF50129">
    <property type="entry name" value="GroES-like"/>
    <property type="match status" value="1"/>
</dbReference>
<protein>
    <submittedName>
        <fullName evidence="6">Alcohol dehydrogenase</fullName>
    </submittedName>
</protein>
<keyword evidence="2 4" id="KW-0862">Zinc</keyword>
<dbReference type="Pfam" id="PF08240">
    <property type="entry name" value="ADH_N"/>
    <property type="match status" value="1"/>
</dbReference>
<dbReference type="InterPro" id="IPR011032">
    <property type="entry name" value="GroES-like_sf"/>
</dbReference>
<name>A0A8J2ZBQ8_9PROT</name>
<dbReference type="InterPro" id="IPR050129">
    <property type="entry name" value="Zn_alcohol_dh"/>
</dbReference>
<evidence type="ECO:0000259" key="5">
    <source>
        <dbReference type="SMART" id="SM00829"/>
    </source>
</evidence>
<evidence type="ECO:0000256" key="4">
    <source>
        <dbReference type="RuleBase" id="RU361277"/>
    </source>
</evidence>
<dbReference type="SMART" id="SM00829">
    <property type="entry name" value="PKS_ER"/>
    <property type="match status" value="1"/>
</dbReference>
<evidence type="ECO:0000313" key="7">
    <source>
        <dbReference type="Proteomes" id="UP000597507"/>
    </source>
</evidence>
<dbReference type="InterPro" id="IPR013149">
    <property type="entry name" value="ADH-like_C"/>
</dbReference>
<keyword evidence="3" id="KW-0560">Oxidoreductase</keyword>
<feature type="domain" description="Enoyl reductase (ER)" evidence="5">
    <location>
        <begin position="8"/>
        <end position="350"/>
    </location>
</feature>
<evidence type="ECO:0000256" key="2">
    <source>
        <dbReference type="ARBA" id="ARBA00022833"/>
    </source>
</evidence>
<dbReference type="InterPro" id="IPR036291">
    <property type="entry name" value="NAD(P)-bd_dom_sf"/>
</dbReference>
<dbReference type="CDD" id="cd08239">
    <property type="entry name" value="THR_DH_like"/>
    <property type="match status" value="1"/>
</dbReference>
<dbReference type="PANTHER" id="PTHR43401:SF5">
    <property type="entry name" value="ALCOHOL DEHYDROGENASE-RELATED"/>
    <property type="match status" value="1"/>
</dbReference>
<evidence type="ECO:0000313" key="6">
    <source>
        <dbReference type="EMBL" id="GGG33062.1"/>
    </source>
</evidence>
<dbReference type="GO" id="GO:0016616">
    <property type="term" value="F:oxidoreductase activity, acting on the CH-OH group of donors, NAD or NADP as acceptor"/>
    <property type="evidence" value="ECO:0007669"/>
    <property type="project" value="UniProtKB-ARBA"/>
</dbReference>
<keyword evidence="1 4" id="KW-0479">Metal-binding</keyword>
<dbReference type="SUPFAM" id="SSF51735">
    <property type="entry name" value="NAD(P)-binding Rossmann-fold domains"/>
    <property type="match status" value="1"/>
</dbReference>
<sequence length="353" mass="37666">MKGVVFPGDRRVELMDFPDPTPGPDEVVLEIRASGMCGSDLKYYRAPAGGGTAALGFAKGIQGPVIRGHEPCGVVVAVGRNVSPRQARIGQRVMQHHYRGCGVCPQCATGWMQLCDEGVDEVYGATGHGAHAHYMKCPARTLVPLPDELSFETGAAISCGTGTAWGALHRLGLQGDHTIAIFGQGPVGLSATQLAKAMGARVIALDVAPERLARAREFGADAVINPKETNDVVGAIRDLTHGLGAHLSLDASSSPAARRQAVQCVRTWGKACYVGEGDTVTLEVSPDLLRRQVTIIGSWTFSTVGQAECARFIADRGIEVDRLFTHRWRLEQADEAYRLFDTQTTGKGVILPN</sequence>
<keyword evidence="7" id="KW-1185">Reference proteome</keyword>
<dbReference type="InterPro" id="IPR002328">
    <property type="entry name" value="ADH_Zn_CS"/>
</dbReference>
<dbReference type="Gene3D" id="3.40.50.720">
    <property type="entry name" value="NAD(P)-binding Rossmann-like Domain"/>
    <property type="match status" value="1"/>
</dbReference>
<evidence type="ECO:0000256" key="1">
    <source>
        <dbReference type="ARBA" id="ARBA00022723"/>
    </source>
</evidence>
<gene>
    <name evidence="6" type="ORF">GCM10010964_21180</name>
</gene>
<dbReference type="Proteomes" id="UP000597507">
    <property type="component" value="Unassembled WGS sequence"/>
</dbReference>
<dbReference type="RefSeq" id="WP_188899987.1">
    <property type="nucleotide sequence ID" value="NZ_BMKS01000005.1"/>
</dbReference>
<dbReference type="PROSITE" id="PS00059">
    <property type="entry name" value="ADH_ZINC"/>
    <property type="match status" value="1"/>
</dbReference>
<dbReference type="PANTHER" id="PTHR43401">
    <property type="entry name" value="L-THREONINE 3-DEHYDROGENASE"/>
    <property type="match status" value="1"/>
</dbReference>
<dbReference type="GO" id="GO:0008270">
    <property type="term" value="F:zinc ion binding"/>
    <property type="evidence" value="ECO:0007669"/>
    <property type="project" value="InterPro"/>
</dbReference>